<dbReference type="KEGG" id="psey:GU243_13985"/>
<sequence length="64" mass="6424">MTTRVGEVEAAEWALDQAKAACDLEIAAALAAGVPADKVVAVAGDLASTPTEFVQDKEPAPADG</sequence>
<evidence type="ECO:0000313" key="2">
    <source>
        <dbReference type="Proteomes" id="UP000464186"/>
    </source>
</evidence>
<keyword evidence="2" id="KW-1185">Reference proteome</keyword>
<proteinExistence type="predicted"/>
<gene>
    <name evidence="1" type="ORF">GU243_13985</name>
</gene>
<organism evidence="1 2">
    <name type="scientific">Pseudarthrobacter psychrotolerans</name>
    <dbReference type="NCBI Taxonomy" id="2697569"/>
    <lineage>
        <taxon>Bacteria</taxon>
        <taxon>Bacillati</taxon>
        <taxon>Actinomycetota</taxon>
        <taxon>Actinomycetes</taxon>
        <taxon>Micrococcales</taxon>
        <taxon>Micrococcaceae</taxon>
        <taxon>Pseudarthrobacter</taxon>
    </lineage>
</organism>
<dbReference type="EMBL" id="CP047898">
    <property type="protein sequence ID" value="QHK20657.1"/>
    <property type="molecule type" value="Genomic_DNA"/>
</dbReference>
<evidence type="ECO:0000313" key="1">
    <source>
        <dbReference type="EMBL" id="QHK20657.1"/>
    </source>
</evidence>
<name>A0A6P1NPD9_9MICC</name>
<protein>
    <submittedName>
        <fullName evidence="1">Uncharacterized protein</fullName>
    </submittedName>
</protein>
<dbReference type="AlphaFoldDB" id="A0A6P1NPD9"/>
<accession>A0A6P1NPD9</accession>
<dbReference type="Proteomes" id="UP000464186">
    <property type="component" value="Chromosome"/>
</dbReference>
<reference evidence="1 2" key="1">
    <citation type="submission" date="2020-01" db="EMBL/GenBank/DDBJ databases">
        <title>Pseudarthrobacter psychrotolerans sp. nov., isolated from antarctic soil.</title>
        <authorList>
            <person name="Shin Y."/>
            <person name="Park W."/>
        </authorList>
    </citation>
    <scope>NUCLEOTIDE SEQUENCE [LARGE SCALE GENOMIC DNA]</scope>
    <source>
        <strain evidence="1 2">YJ56</strain>
    </source>
</reference>